<sequence>MSVSRSCRRGRSAEGSVPTDVSPLVSSIEEHIQAALAPLASAVADLTREVQECKIAQRHVKEELNGRSKTGCDERDRVSDRAVTDWSWLDGEDVSSPDRTTAPWAFQPSTIASMERFDGDPKKWPTFIATFRALVHDILPSNAQRLAVLGQLLSPKLRNGFAGLLADPSMYYELLRRLRRMYGDPQALAKASLAELINLAPL</sequence>
<dbReference type="WBParaSite" id="TMUE_0000002056.1">
    <property type="protein sequence ID" value="TMUE_0000002056.1"/>
    <property type="gene ID" value="WBGene00297917"/>
</dbReference>
<feature type="region of interest" description="Disordered" evidence="1">
    <location>
        <begin position="1"/>
        <end position="22"/>
    </location>
</feature>
<evidence type="ECO:0000313" key="2">
    <source>
        <dbReference type="Proteomes" id="UP000046395"/>
    </source>
</evidence>
<organism evidence="2 3">
    <name type="scientific">Trichuris muris</name>
    <name type="common">Mouse whipworm</name>
    <dbReference type="NCBI Taxonomy" id="70415"/>
    <lineage>
        <taxon>Eukaryota</taxon>
        <taxon>Metazoa</taxon>
        <taxon>Ecdysozoa</taxon>
        <taxon>Nematoda</taxon>
        <taxon>Enoplea</taxon>
        <taxon>Dorylaimia</taxon>
        <taxon>Trichinellida</taxon>
        <taxon>Trichuridae</taxon>
        <taxon>Trichuris</taxon>
    </lineage>
</organism>
<protein>
    <submittedName>
        <fullName evidence="3">Uncharacterized protein</fullName>
    </submittedName>
</protein>
<keyword evidence="2" id="KW-1185">Reference proteome</keyword>
<accession>A0A5S6Q494</accession>
<dbReference type="InterPro" id="IPR005312">
    <property type="entry name" value="DUF1759"/>
</dbReference>
<evidence type="ECO:0000256" key="1">
    <source>
        <dbReference type="SAM" id="MobiDB-lite"/>
    </source>
</evidence>
<feature type="compositionally biased region" description="Basic residues" evidence="1">
    <location>
        <begin position="1"/>
        <end position="10"/>
    </location>
</feature>
<proteinExistence type="predicted"/>
<dbReference type="AlphaFoldDB" id="A0A5S6Q494"/>
<dbReference type="Pfam" id="PF03564">
    <property type="entry name" value="DUF1759"/>
    <property type="match status" value="1"/>
</dbReference>
<reference evidence="3" key="1">
    <citation type="submission" date="2019-12" db="UniProtKB">
        <authorList>
            <consortium name="WormBaseParasite"/>
        </authorList>
    </citation>
    <scope>IDENTIFICATION</scope>
</reference>
<name>A0A5S6Q494_TRIMR</name>
<evidence type="ECO:0000313" key="3">
    <source>
        <dbReference type="WBParaSite" id="TMUE_0000002056.1"/>
    </source>
</evidence>
<dbReference type="Proteomes" id="UP000046395">
    <property type="component" value="Unassembled WGS sequence"/>
</dbReference>